<evidence type="ECO:0000259" key="2">
    <source>
        <dbReference type="PROSITE" id="PS51168"/>
    </source>
</evidence>
<dbReference type="Pfam" id="PF01817">
    <property type="entry name" value="CM_2"/>
    <property type="match status" value="1"/>
</dbReference>
<name>A0AA41XTP7_9GAMM</name>
<sequence>MTDMIVELRKQVVDLDRELIKLLSERFKLTRSIGSLKHAAGLPAVDDARVIDFLRRWEDVASEHDVPARFITSIASHIHNLVVEDHKQRFPVDHR</sequence>
<proteinExistence type="predicted"/>
<accession>A0AA41XTP7</accession>
<organism evidence="3 6">
    <name type="scientific">Brenneria izbisi</name>
    <dbReference type="NCBI Taxonomy" id="2939450"/>
    <lineage>
        <taxon>Bacteria</taxon>
        <taxon>Pseudomonadati</taxon>
        <taxon>Pseudomonadota</taxon>
        <taxon>Gammaproteobacteria</taxon>
        <taxon>Enterobacterales</taxon>
        <taxon>Pectobacteriaceae</taxon>
        <taxon>Brenneria</taxon>
    </lineage>
</organism>
<dbReference type="SMART" id="SM00830">
    <property type="entry name" value="CM_2"/>
    <property type="match status" value="1"/>
</dbReference>
<evidence type="ECO:0000313" key="6">
    <source>
        <dbReference type="Proteomes" id="UP001165569"/>
    </source>
</evidence>
<dbReference type="Proteomes" id="UP001165568">
    <property type="component" value="Unassembled WGS sequence"/>
</dbReference>
<comment type="caution">
    <text evidence="3">The sequence shown here is derived from an EMBL/GenBank/DDBJ whole genome shotgun (WGS) entry which is preliminary data.</text>
</comment>
<evidence type="ECO:0000256" key="1">
    <source>
        <dbReference type="ARBA" id="ARBA00012404"/>
    </source>
</evidence>
<dbReference type="GO" id="GO:0046417">
    <property type="term" value="P:chorismate metabolic process"/>
    <property type="evidence" value="ECO:0007669"/>
    <property type="project" value="InterPro"/>
</dbReference>
<dbReference type="InterPro" id="IPR002701">
    <property type="entry name" value="CM_II_prokaryot"/>
</dbReference>
<dbReference type="Proteomes" id="UP001165569">
    <property type="component" value="Unassembled WGS sequence"/>
</dbReference>
<dbReference type="InterPro" id="IPR036263">
    <property type="entry name" value="Chorismate_II_sf"/>
</dbReference>
<evidence type="ECO:0000313" key="5">
    <source>
        <dbReference type="Proteomes" id="UP001165568"/>
    </source>
</evidence>
<reference evidence="3" key="1">
    <citation type="submission" date="2022-04" db="EMBL/GenBank/DDBJ databases">
        <title>Brenneria sp. isolated from walnut trees in Serbia.</title>
        <authorList>
            <person name="Gasic K."/>
            <person name="Zlatkovic N."/>
            <person name="Kuzmanovic N."/>
        </authorList>
    </citation>
    <scope>NUCLEOTIDE SEQUENCE</scope>
    <source>
        <strain evidence="4">KBI 423</strain>
        <strain evidence="3">KBI 447</strain>
    </source>
</reference>
<dbReference type="AlphaFoldDB" id="A0AA41XTP7"/>
<protein>
    <recommendedName>
        <fullName evidence="1">chorismate mutase</fullName>
        <ecNumber evidence="1">5.4.99.5</ecNumber>
    </recommendedName>
</protein>
<dbReference type="EMBL" id="JAMPJU010000001">
    <property type="protein sequence ID" value="MCV9880939.1"/>
    <property type="molecule type" value="Genomic_DNA"/>
</dbReference>
<dbReference type="SUPFAM" id="SSF48600">
    <property type="entry name" value="Chorismate mutase II"/>
    <property type="match status" value="1"/>
</dbReference>
<feature type="domain" description="Chorismate mutase" evidence="2">
    <location>
        <begin position="1"/>
        <end position="90"/>
    </location>
</feature>
<dbReference type="EMBL" id="JAMPJT010000001">
    <property type="protein sequence ID" value="MCV9877495.1"/>
    <property type="molecule type" value="Genomic_DNA"/>
</dbReference>
<keyword evidence="5" id="KW-1185">Reference proteome</keyword>
<dbReference type="RefSeq" id="WP_264088628.1">
    <property type="nucleotide sequence ID" value="NZ_JAMPJT010000001.1"/>
</dbReference>
<evidence type="ECO:0000313" key="3">
    <source>
        <dbReference type="EMBL" id="MCV9877495.1"/>
    </source>
</evidence>
<gene>
    <name evidence="3" type="ORF">NC803_01320</name>
    <name evidence="4" type="ORF">NC856_01425</name>
</gene>
<dbReference type="GO" id="GO:0004106">
    <property type="term" value="F:chorismate mutase activity"/>
    <property type="evidence" value="ECO:0007669"/>
    <property type="project" value="UniProtKB-EC"/>
</dbReference>
<dbReference type="InterPro" id="IPR036979">
    <property type="entry name" value="CM_dom_sf"/>
</dbReference>
<dbReference type="PROSITE" id="PS51168">
    <property type="entry name" value="CHORISMATE_MUT_2"/>
    <property type="match status" value="1"/>
</dbReference>
<evidence type="ECO:0000313" key="4">
    <source>
        <dbReference type="EMBL" id="MCV9880939.1"/>
    </source>
</evidence>
<dbReference type="Gene3D" id="1.20.59.10">
    <property type="entry name" value="Chorismate mutase"/>
    <property type="match status" value="1"/>
</dbReference>
<dbReference type="EC" id="5.4.99.5" evidence="1"/>